<reference evidence="9 10" key="1">
    <citation type="submission" date="2014-08" db="EMBL/GenBank/DDBJ databases">
        <title>Comparative genomics of the Paenibacillus odorifer group.</title>
        <authorList>
            <person name="den Bakker H.C."/>
            <person name="Tsai Y.-C."/>
            <person name="Martin N."/>
            <person name="Korlach J."/>
            <person name="Wiedmann M."/>
        </authorList>
    </citation>
    <scope>NUCLEOTIDE SEQUENCE [LARGE SCALE GENOMIC DNA]</scope>
    <source>
        <strain evidence="9 10">DSM 14472</strain>
    </source>
</reference>
<dbReference type="STRING" id="169760.PSTEL_06690"/>
<dbReference type="HOGENOM" id="CLU_046113_1_3_9"/>
<organism evidence="9 10">
    <name type="scientific">Paenibacillus stellifer</name>
    <dbReference type="NCBI Taxonomy" id="169760"/>
    <lineage>
        <taxon>Bacteria</taxon>
        <taxon>Bacillati</taxon>
        <taxon>Bacillota</taxon>
        <taxon>Bacilli</taxon>
        <taxon>Bacillales</taxon>
        <taxon>Paenibacillaceae</taxon>
        <taxon>Paenibacillus</taxon>
    </lineage>
</organism>
<dbReference type="Pfam" id="PF00528">
    <property type="entry name" value="BPD_transp_1"/>
    <property type="match status" value="1"/>
</dbReference>
<evidence type="ECO:0000256" key="7">
    <source>
        <dbReference type="RuleBase" id="RU363032"/>
    </source>
</evidence>
<evidence type="ECO:0000256" key="6">
    <source>
        <dbReference type="ARBA" id="ARBA00023136"/>
    </source>
</evidence>
<dbReference type="FunFam" id="1.10.3720.10:FF:000003">
    <property type="entry name" value="Aliphatic sulfonate ABC transporter permease"/>
    <property type="match status" value="1"/>
</dbReference>
<feature type="transmembrane region" description="Helical" evidence="7">
    <location>
        <begin position="69"/>
        <end position="89"/>
    </location>
</feature>
<dbReference type="Proteomes" id="UP000029507">
    <property type="component" value="Chromosome"/>
</dbReference>
<dbReference type="GO" id="GO:0005886">
    <property type="term" value="C:plasma membrane"/>
    <property type="evidence" value="ECO:0007669"/>
    <property type="project" value="UniProtKB-SubCell"/>
</dbReference>
<comment type="subcellular location">
    <subcellularLocation>
        <location evidence="1 7">Cell membrane</location>
        <topology evidence="1 7">Multi-pass membrane protein</topology>
    </subcellularLocation>
</comment>
<dbReference type="InterPro" id="IPR035906">
    <property type="entry name" value="MetI-like_sf"/>
</dbReference>
<keyword evidence="3" id="KW-1003">Cell membrane</keyword>
<keyword evidence="6 7" id="KW-0472">Membrane</keyword>
<sequence>MIKRAARIVSVCERWVAVAAVCLLWELVSRSGLVKDFILPPFSRVAYKLFDLLITGQIWPDIGASLERAALGFAVSVLVALPLGFLIAWSDVIERVLDPAMQFMRNTPTLALYPVFILVFGLGELSKVAIIFWGAVWPVLMNTVEGVSRTDPLLVKSGRSMGASPLTLLFRIILPSALPSIFTGIRLSASRSIIILVAAEMLGADKGLGFLIFTSEQNYKVEQMYAGLIVLILLGVLINMLLVRWEKRATHWKQEISGE</sequence>
<feature type="transmembrane region" description="Helical" evidence="7">
    <location>
        <begin position="160"/>
        <end position="181"/>
    </location>
</feature>
<keyword evidence="4 7" id="KW-0812">Transmembrane</keyword>
<comment type="similarity">
    <text evidence="7">Belongs to the binding-protein-dependent transport system permease family.</text>
</comment>
<evidence type="ECO:0000313" key="9">
    <source>
        <dbReference type="EMBL" id="AIQ62839.1"/>
    </source>
</evidence>
<accession>A0A089N2C7</accession>
<dbReference type="PANTHER" id="PTHR30151">
    <property type="entry name" value="ALKANE SULFONATE ABC TRANSPORTER-RELATED, MEMBRANE SUBUNIT"/>
    <property type="match status" value="1"/>
</dbReference>
<feature type="transmembrane region" description="Helical" evidence="7">
    <location>
        <begin position="193"/>
        <end position="213"/>
    </location>
</feature>
<evidence type="ECO:0000256" key="3">
    <source>
        <dbReference type="ARBA" id="ARBA00022475"/>
    </source>
</evidence>
<name>A0A089N2C7_9BACL</name>
<dbReference type="PANTHER" id="PTHR30151:SF25">
    <property type="entry name" value="TAURINE TRANSPORT SYSTEM PERMEASE PROTEIN TAUC"/>
    <property type="match status" value="1"/>
</dbReference>
<dbReference type="PROSITE" id="PS50928">
    <property type="entry name" value="ABC_TM1"/>
    <property type="match status" value="1"/>
</dbReference>
<dbReference type="KEGG" id="pste:PSTEL_06690"/>
<feature type="transmembrane region" description="Helical" evidence="7">
    <location>
        <begin position="110"/>
        <end position="140"/>
    </location>
</feature>
<feature type="domain" description="ABC transmembrane type-1" evidence="8">
    <location>
        <begin position="62"/>
        <end position="242"/>
    </location>
</feature>
<keyword evidence="2 7" id="KW-0813">Transport</keyword>
<dbReference type="EMBL" id="CP009286">
    <property type="protein sequence ID" value="AIQ62839.1"/>
    <property type="molecule type" value="Genomic_DNA"/>
</dbReference>
<evidence type="ECO:0000256" key="2">
    <source>
        <dbReference type="ARBA" id="ARBA00022448"/>
    </source>
</evidence>
<keyword evidence="10" id="KW-1185">Reference proteome</keyword>
<dbReference type="GO" id="GO:0042918">
    <property type="term" value="P:alkanesulfonate transmembrane transport"/>
    <property type="evidence" value="ECO:0007669"/>
    <property type="project" value="UniProtKB-ARBA"/>
</dbReference>
<dbReference type="RefSeq" id="WP_038694282.1">
    <property type="nucleotide sequence ID" value="NZ_CP009286.1"/>
</dbReference>
<dbReference type="SUPFAM" id="SSF161098">
    <property type="entry name" value="MetI-like"/>
    <property type="match status" value="1"/>
</dbReference>
<keyword evidence="5 7" id="KW-1133">Transmembrane helix</keyword>
<gene>
    <name evidence="9" type="ORF">PSTEL_06690</name>
</gene>
<evidence type="ECO:0000256" key="5">
    <source>
        <dbReference type="ARBA" id="ARBA00022989"/>
    </source>
</evidence>
<dbReference type="GO" id="GO:0010438">
    <property type="term" value="P:cellular response to sulfur starvation"/>
    <property type="evidence" value="ECO:0007669"/>
    <property type="project" value="TreeGrafter"/>
</dbReference>
<dbReference type="InterPro" id="IPR000515">
    <property type="entry name" value="MetI-like"/>
</dbReference>
<evidence type="ECO:0000256" key="1">
    <source>
        <dbReference type="ARBA" id="ARBA00004651"/>
    </source>
</evidence>
<evidence type="ECO:0000256" key="4">
    <source>
        <dbReference type="ARBA" id="ARBA00022692"/>
    </source>
</evidence>
<evidence type="ECO:0000313" key="10">
    <source>
        <dbReference type="Proteomes" id="UP000029507"/>
    </source>
</evidence>
<dbReference type="AlphaFoldDB" id="A0A089N2C7"/>
<dbReference type="Gene3D" id="1.10.3720.10">
    <property type="entry name" value="MetI-like"/>
    <property type="match status" value="1"/>
</dbReference>
<dbReference type="CDD" id="cd06261">
    <property type="entry name" value="TM_PBP2"/>
    <property type="match status" value="1"/>
</dbReference>
<dbReference type="OrthoDB" id="9804353at2"/>
<evidence type="ECO:0000259" key="8">
    <source>
        <dbReference type="PROSITE" id="PS50928"/>
    </source>
</evidence>
<proteinExistence type="inferred from homology"/>
<protein>
    <submittedName>
        <fullName evidence="9">ABC transporter permease</fullName>
    </submittedName>
</protein>
<feature type="transmembrane region" description="Helical" evidence="7">
    <location>
        <begin position="225"/>
        <end position="243"/>
    </location>
</feature>